<dbReference type="AlphaFoldDB" id="A0A150M0M3"/>
<proteinExistence type="predicted"/>
<organism evidence="1 2">
    <name type="scientific">Saccharococcus caldoxylosilyticus</name>
    <dbReference type="NCBI Taxonomy" id="81408"/>
    <lineage>
        <taxon>Bacteria</taxon>
        <taxon>Bacillati</taxon>
        <taxon>Bacillota</taxon>
        <taxon>Bacilli</taxon>
        <taxon>Bacillales</taxon>
        <taxon>Anoxybacillaceae</taxon>
        <taxon>Saccharococcus</taxon>
    </lineage>
</organism>
<protein>
    <submittedName>
        <fullName evidence="1">Uncharacterized protein</fullName>
    </submittedName>
</protein>
<name>A0A150M0M3_9BACL</name>
<evidence type="ECO:0000313" key="1">
    <source>
        <dbReference type="EMBL" id="KYD18063.1"/>
    </source>
</evidence>
<comment type="caution">
    <text evidence="1">The sequence shown here is derived from an EMBL/GenBank/DDBJ whole genome shotgun (WGS) entry which is preliminary data.</text>
</comment>
<gene>
    <name evidence="1" type="ORF">B4119_0757</name>
</gene>
<dbReference type="EMBL" id="LQYS01000022">
    <property type="protein sequence ID" value="KYD18063.1"/>
    <property type="molecule type" value="Genomic_DNA"/>
</dbReference>
<reference evidence="1 2" key="1">
    <citation type="submission" date="2016-01" db="EMBL/GenBank/DDBJ databases">
        <title>Draft Genome Sequences of Seven Thermophilic Sporeformers Isolated from Foods.</title>
        <authorList>
            <person name="Berendsen E.M."/>
            <person name="Wells-Bennik M.H."/>
            <person name="Krawcyk A.O."/>
            <person name="De Jong A."/>
            <person name="Holsappel S."/>
            <person name="Eijlander R.T."/>
            <person name="Kuipers O.P."/>
        </authorList>
    </citation>
    <scope>NUCLEOTIDE SEQUENCE [LARGE SCALE GENOMIC DNA]</scope>
    <source>
        <strain evidence="1 2">B4119</strain>
    </source>
</reference>
<dbReference type="Proteomes" id="UP000075455">
    <property type="component" value="Unassembled WGS sequence"/>
</dbReference>
<sequence>MKKRTKHYYTYSDEKRKAFAKISDKFSNLDKIQQIVGLLCKNANINEYA</sequence>
<accession>A0A150M0M3</accession>
<evidence type="ECO:0000313" key="2">
    <source>
        <dbReference type="Proteomes" id="UP000075455"/>
    </source>
</evidence>
<dbReference type="STRING" id="81408.B4119_0757"/>